<dbReference type="STRING" id="426128.SAMN05660297_01133"/>
<organism evidence="1 2">
    <name type="scientific">Natronincola peptidivorans</name>
    <dbReference type="NCBI Taxonomy" id="426128"/>
    <lineage>
        <taxon>Bacteria</taxon>
        <taxon>Bacillati</taxon>
        <taxon>Bacillota</taxon>
        <taxon>Clostridia</taxon>
        <taxon>Peptostreptococcales</taxon>
        <taxon>Natronincolaceae</taxon>
        <taxon>Natronincola</taxon>
    </lineage>
</organism>
<dbReference type="EMBL" id="FOHU01000003">
    <property type="protein sequence ID" value="SES99494.1"/>
    <property type="molecule type" value="Genomic_DNA"/>
</dbReference>
<proteinExistence type="predicted"/>
<dbReference type="SUPFAM" id="SSF58100">
    <property type="entry name" value="Bacterial hemolysins"/>
    <property type="match status" value="1"/>
</dbReference>
<dbReference type="Proteomes" id="UP000199568">
    <property type="component" value="Unassembled WGS sequence"/>
</dbReference>
<name>A0A1I0AYK6_9FIRM</name>
<gene>
    <name evidence="1" type="ORF">SAMN05660297_01133</name>
</gene>
<accession>A0A1I0AYK6</accession>
<reference evidence="1 2" key="1">
    <citation type="submission" date="2016-10" db="EMBL/GenBank/DDBJ databases">
        <authorList>
            <person name="de Groot N.N."/>
        </authorList>
    </citation>
    <scope>NUCLEOTIDE SEQUENCE [LARGE SCALE GENOMIC DNA]</scope>
    <source>
        <strain evidence="1 2">DSM 18979</strain>
    </source>
</reference>
<dbReference type="AlphaFoldDB" id="A0A1I0AYK6"/>
<protein>
    <submittedName>
        <fullName evidence="1">Uncharacterized protein</fullName>
    </submittedName>
</protein>
<evidence type="ECO:0000313" key="1">
    <source>
        <dbReference type="EMBL" id="SES99494.1"/>
    </source>
</evidence>
<keyword evidence="2" id="KW-1185">Reference proteome</keyword>
<evidence type="ECO:0000313" key="2">
    <source>
        <dbReference type="Proteomes" id="UP000199568"/>
    </source>
</evidence>
<sequence>MAAAESMTKTSNELSIIINQFNQSLQKISENTKDFSEFNYHLQTNIDGMNVGFADLTEDLASHKNSIKEINKRIDTLPFSRKKE</sequence>